<dbReference type="InterPro" id="IPR035929">
    <property type="entry name" value="CoaB-like_sf"/>
</dbReference>
<dbReference type="InterPro" id="IPR036551">
    <property type="entry name" value="Flavin_trans-like"/>
</dbReference>
<comment type="pathway">
    <text evidence="3 4">Cofactor biosynthesis; coenzyme A biosynthesis; CoA from (R)-pantothenate: step 3/5.</text>
</comment>
<comment type="function">
    <text evidence="3">Catalyzes two sequential steps in the biosynthesis of coenzyme A. In the first step cysteine is conjugated to 4'-phosphopantothenate to form 4-phosphopantothenoylcysteine. In the second step the latter compound is decarboxylated to form 4'-phosphopantotheine.</text>
</comment>
<evidence type="ECO:0000256" key="3">
    <source>
        <dbReference type="HAMAP-Rule" id="MF_02225"/>
    </source>
</evidence>
<evidence type="ECO:0000259" key="6">
    <source>
        <dbReference type="Pfam" id="PF04127"/>
    </source>
</evidence>
<comment type="caution">
    <text evidence="3">Lacks conserved residue(s) required for the propagation of feature annotation.</text>
</comment>
<evidence type="ECO:0000256" key="1">
    <source>
        <dbReference type="ARBA" id="ARBA00022793"/>
    </source>
</evidence>
<comment type="cofactor">
    <cofactor evidence="3">
        <name>Mg(2+)</name>
        <dbReference type="ChEBI" id="CHEBI:18420"/>
    </cofactor>
</comment>
<dbReference type="EC" id="4.1.1.36" evidence="3"/>
<comment type="pathway">
    <text evidence="3 4">Cofactor biosynthesis; coenzyme A biosynthesis; CoA from (R)-pantothenate: step 2/5.</text>
</comment>
<dbReference type="InterPro" id="IPR007085">
    <property type="entry name" value="DNA/pantothenate-metab_flavo_C"/>
</dbReference>
<dbReference type="EMBL" id="BMMK01000026">
    <property type="protein sequence ID" value="GGM71175.1"/>
    <property type="molecule type" value="Genomic_DNA"/>
</dbReference>
<dbReference type="GO" id="GO:0004632">
    <property type="term" value="F:phosphopantothenate--cysteine ligase activity"/>
    <property type="evidence" value="ECO:0007669"/>
    <property type="project" value="UniProtKB-UniRule"/>
</dbReference>
<keyword evidence="3 4" id="KW-0285">Flavoprotein</keyword>
<comment type="cofactor">
    <cofactor evidence="3">
        <name>FMN</name>
        <dbReference type="ChEBI" id="CHEBI:58210"/>
    </cofactor>
    <text evidence="3">Binds 1 FMN per subunit.</text>
</comment>
<keyword evidence="3 4" id="KW-0288">FMN</keyword>
<dbReference type="InterPro" id="IPR003382">
    <property type="entry name" value="Flavoprotein"/>
</dbReference>
<comment type="similarity">
    <text evidence="3 4">In the N-terminal section; belongs to the HFCD (homo-oligomeric flavin containing Cys decarboxylase) superfamily.</text>
</comment>
<feature type="binding site" evidence="3">
    <location>
        <position position="297"/>
    </location>
    <ligand>
        <name>CTP</name>
        <dbReference type="ChEBI" id="CHEBI:37563"/>
    </ligand>
</feature>
<evidence type="ECO:0000256" key="2">
    <source>
        <dbReference type="ARBA" id="ARBA00023239"/>
    </source>
</evidence>
<dbReference type="UniPathway" id="UPA00241">
    <property type="reaction ID" value="UER00353"/>
</dbReference>
<proteinExistence type="inferred from homology"/>
<dbReference type="GO" id="GO:0015937">
    <property type="term" value="P:coenzyme A biosynthetic process"/>
    <property type="evidence" value="ECO:0007669"/>
    <property type="project" value="UniProtKB-UniRule"/>
</dbReference>
<keyword evidence="1 3" id="KW-0210">Decarboxylase</keyword>
<comment type="catalytic activity">
    <reaction evidence="3 4">
        <text>(R)-4'-phosphopantothenate + L-cysteine + CTP = N-[(R)-4-phosphopantothenoyl]-L-cysteine + CMP + diphosphate + H(+)</text>
        <dbReference type="Rhea" id="RHEA:19397"/>
        <dbReference type="ChEBI" id="CHEBI:10986"/>
        <dbReference type="ChEBI" id="CHEBI:15378"/>
        <dbReference type="ChEBI" id="CHEBI:33019"/>
        <dbReference type="ChEBI" id="CHEBI:35235"/>
        <dbReference type="ChEBI" id="CHEBI:37563"/>
        <dbReference type="ChEBI" id="CHEBI:59458"/>
        <dbReference type="ChEBI" id="CHEBI:60377"/>
        <dbReference type="EC" id="6.3.2.5"/>
    </reaction>
</comment>
<dbReference type="GO" id="GO:0071513">
    <property type="term" value="C:phosphopantothenoylcysteine decarboxylase complex"/>
    <property type="evidence" value="ECO:0007669"/>
    <property type="project" value="TreeGrafter"/>
</dbReference>
<sequence length="412" mass="43227">MSGGTTEHRSPRIVLGVGGGIAAYKACEVLRRLTETGHDVRVVPTESALRFVGAATFEALSGQPVHTGVFGDVPEVPHVRLGQRADLVLVVPATANLLARAAHGLADDLLTNTLLTARCPVLMVPAMHTEMWEHPATRDNVALLRARGTVVAEPATGRLTGVDTGKGRLPEPAEIVELARLLLARPEALPRDLAGRKVVVSAGGTREPLDPVRFLGNRSSGRQGYALARIAAQRGAEVVLVAANPGELADPAGVDVVRVGTAVELRDAVHVAAKDADAVVMAAAVADFRPAATAEHKIKKGERAPEPIALQHNPDVLLELVARRRSGQVVVGFAAETGDADGDVLGYARAKLARKGCDLLVVNTVGDGQAFDTVDNVGWLLSSDGSEWAIPHGSKVHFASFVWDAVARLLAS</sequence>
<reference evidence="7" key="2">
    <citation type="submission" date="2020-09" db="EMBL/GenBank/DDBJ databases">
        <authorList>
            <person name="Sun Q."/>
            <person name="Zhou Y."/>
        </authorList>
    </citation>
    <scope>NUCLEOTIDE SEQUENCE</scope>
    <source>
        <strain evidence="7">CGMCC 4.5737</strain>
    </source>
</reference>
<name>A0A8J3CJD9_9PSEU</name>
<gene>
    <name evidence="3" type="primary">coaBC</name>
    <name evidence="7" type="ORF">GCM10012275_47040</name>
</gene>
<comment type="caution">
    <text evidence="7">The sequence shown here is derived from an EMBL/GenBank/DDBJ whole genome shotgun (WGS) entry which is preliminary data.</text>
</comment>
<dbReference type="SUPFAM" id="SSF102645">
    <property type="entry name" value="CoaB-like"/>
    <property type="match status" value="1"/>
</dbReference>
<feature type="binding site" evidence="3">
    <location>
        <position position="333"/>
    </location>
    <ligand>
        <name>CTP</name>
        <dbReference type="ChEBI" id="CHEBI:37563"/>
    </ligand>
</feature>
<dbReference type="EC" id="6.3.2.5" evidence="3"/>
<dbReference type="PANTHER" id="PTHR14359">
    <property type="entry name" value="HOMO-OLIGOMERIC FLAVIN CONTAINING CYS DECARBOXYLASE FAMILY"/>
    <property type="match status" value="1"/>
</dbReference>
<comment type="function">
    <text evidence="4">Catalyzes two steps in the biosynthesis of coenzyme A. In the first step cysteine is conjugated to 4'-phosphopantothenate to form 4-phosphopantothenoylcysteine, in the latter compound is decarboxylated to form 4'-phosphopantotheine.</text>
</comment>
<organism evidence="7 8">
    <name type="scientific">Longimycelium tulufanense</name>
    <dbReference type="NCBI Taxonomy" id="907463"/>
    <lineage>
        <taxon>Bacteria</taxon>
        <taxon>Bacillati</taxon>
        <taxon>Actinomycetota</taxon>
        <taxon>Actinomycetes</taxon>
        <taxon>Pseudonocardiales</taxon>
        <taxon>Pseudonocardiaceae</taxon>
        <taxon>Longimycelium</taxon>
    </lineage>
</organism>
<keyword evidence="8" id="KW-1185">Reference proteome</keyword>
<feature type="binding site" evidence="3">
    <location>
        <position position="287"/>
    </location>
    <ligand>
        <name>CTP</name>
        <dbReference type="ChEBI" id="CHEBI:37563"/>
    </ligand>
</feature>
<feature type="region of interest" description="Phosphopantothenate--cysteine ligase" evidence="3">
    <location>
        <begin position="198"/>
        <end position="412"/>
    </location>
</feature>
<keyword evidence="3" id="KW-0479">Metal-binding</keyword>
<evidence type="ECO:0000313" key="8">
    <source>
        <dbReference type="Proteomes" id="UP000637578"/>
    </source>
</evidence>
<dbReference type="AlphaFoldDB" id="A0A8J3CJD9"/>
<feature type="binding site" evidence="3">
    <location>
        <position position="351"/>
    </location>
    <ligand>
        <name>CTP</name>
        <dbReference type="ChEBI" id="CHEBI:37563"/>
    </ligand>
</feature>
<dbReference type="GO" id="GO:0004633">
    <property type="term" value="F:phosphopantothenoylcysteine decarboxylase activity"/>
    <property type="evidence" value="ECO:0007669"/>
    <property type="project" value="UniProtKB-UniRule"/>
</dbReference>
<feature type="binding site" evidence="3">
    <location>
        <position position="355"/>
    </location>
    <ligand>
        <name>CTP</name>
        <dbReference type="ChEBI" id="CHEBI:37563"/>
    </ligand>
</feature>
<dbReference type="PANTHER" id="PTHR14359:SF6">
    <property type="entry name" value="PHOSPHOPANTOTHENOYLCYSTEINE DECARBOXYLASE"/>
    <property type="match status" value="1"/>
</dbReference>
<evidence type="ECO:0000256" key="4">
    <source>
        <dbReference type="RuleBase" id="RU364078"/>
    </source>
</evidence>
<dbReference type="InterPro" id="IPR005252">
    <property type="entry name" value="CoaBC"/>
</dbReference>
<dbReference type="NCBIfam" id="TIGR00521">
    <property type="entry name" value="coaBC_dfp"/>
    <property type="match status" value="1"/>
</dbReference>
<keyword evidence="3 4" id="KW-0436">Ligase</keyword>
<evidence type="ECO:0000313" key="7">
    <source>
        <dbReference type="EMBL" id="GGM71175.1"/>
    </source>
</evidence>
<comment type="similarity">
    <text evidence="3 4">In the C-terminal section; belongs to the PPC synthetase family.</text>
</comment>
<dbReference type="Pfam" id="PF02441">
    <property type="entry name" value="Flavoprotein"/>
    <property type="match status" value="1"/>
</dbReference>
<feature type="region of interest" description="Phosphopantothenoylcysteine decarboxylase" evidence="3">
    <location>
        <begin position="1"/>
        <end position="197"/>
    </location>
</feature>
<accession>A0A8J3CJD9</accession>
<feature type="domain" description="DNA/pantothenate metabolism flavoprotein C-terminal" evidence="6">
    <location>
        <begin position="193"/>
        <end position="408"/>
    </location>
</feature>
<dbReference type="Pfam" id="PF04127">
    <property type="entry name" value="DFP"/>
    <property type="match status" value="1"/>
</dbReference>
<keyword evidence="3" id="KW-0460">Magnesium</keyword>
<dbReference type="GO" id="GO:0046872">
    <property type="term" value="F:metal ion binding"/>
    <property type="evidence" value="ECO:0007669"/>
    <property type="project" value="UniProtKB-KW"/>
</dbReference>
<dbReference type="Proteomes" id="UP000637578">
    <property type="component" value="Unassembled WGS sequence"/>
</dbReference>
<reference evidence="7" key="1">
    <citation type="journal article" date="2014" name="Int. J. Syst. Evol. Microbiol.">
        <title>Complete genome sequence of Corynebacterium casei LMG S-19264T (=DSM 44701T), isolated from a smear-ripened cheese.</title>
        <authorList>
            <consortium name="US DOE Joint Genome Institute (JGI-PGF)"/>
            <person name="Walter F."/>
            <person name="Albersmeier A."/>
            <person name="Kalinowski J."/>
            <person name="Ruckert C."/>
        </authorList>
    </citation>
    <scope>NUCLEOTIDE SEQUENCE</scope>
    <source>
        <strain evidence="7">CGMCC 4.5737</strain>
    </source>
</reference>
<protein>
    <recommendedName>
        <fullName evidence="3">Coenzyme A biosynthesis bifunctional protein CoaBC</fullName>
    </recommendedName>
    <alternativeName>
        <fullName evidence="3">DNA/pantothenate metabolism flavoprotein</fullName>
    </alternativeName>
    <alternativeName>
        <fullName evidence="3">Phosphopantothenoylcysteine synthetase/decarboxylase</fullName>
        <shortName evidence="3">PPCS-PPCDC</shortName>
    </alternativeName>
    <domain>
        <recommendedName>
            <fullName evidence="3">Phosphopantothenoylcysteine decarboxylase</fullName>
            <shortName evidence="3">PPC decarboxylase</shortName>
            <shortName evidence="3">PPC-DC</shortName>
            <ecNumber evidence="3">4.1.1.36</ecNumber>
        </recommendedName>
        <alternativeName>
            <fullName evidence="3">CoaC</fullName>
        </alternativeName>
    </domain>
    <domain>
        <recommendedName>
            <fullName evidence="3">Phosphopantothenate--cysteine ligase</fullName>
            <ecNumber evidence="3">6.3.2.5</ecNumber>
        </recommendedName>
        <alternativeName>
            <fullName evidence="3">CoaB</fullName>
        </alternativeName>
        <alternativeName>
            <fullName evidence="3">Phosphopantothenoylcysteine synthetase</fullName>
            <shortName evidence="3">PPC synthetase</shortName>
            <shortName evidence="3">PPC-S</shortName>
        </alternativeName>
    </domain>
</protein>
<comment type="catalytic activity">
    <reaction evidence="3 4">
        <text>N-[(R)-4-phosphopantothenoyl]-L-cysteine + H(+) = (R)-4'-phosphopantetheine + CO2</text>
        <dbReference type="Rhea" id="RHEA:16793"/>
        <dbReference type="ChEBI" id="CHEBI:15378"/>
        <dbReference type="ChEBI" id="CHEBI:16526"/>
        <dbReference type="ChEBI" id="CHEBI:59458"/>
        <dbReference type="ChEBI" id="CHEBI:61723"/>
        <dbReference type="EC" id="4.1.1.36"/>
    </reaction>
</comment>
<dbReference type="GO" id="GO:0015941">
    <property type="term" value="P:pantothenate catabolic process"/>
    <property type="evidence" value="ECO:0007669"/>
    <property type="project" value="InterPro"/>
</dbReference>
<keyword evidence="3" id="KW-0511">Multifunctional enzyme</keyword>
<evidence type="ECO:0000259" key="5">
    <source>
        <dbReference type="Pfam" id="PF02441"/>
    </source>
</evidence>
<dbReference type="RefSeq" id="WP_189060589.1">
    <property type="nucleotide sequence ID" value="NZ_BMMK01000026.1"/>
</dbReference>
<dbReference type="Gene3D" id="3.40.50.1950">
    <property type="entry name" value="Flavin prenyltransferase-like"/>
    <property type="match status" value="1"/>
</dbReference>
<dbReference type="Gene3D" id="3.40.50.10300">
    <property type="entry name" value="CoaB-like"/>
    <property type="match status" value="1"/>
</dbReference>
<feature type="binding site" evidence="3">
    <location>
        <begin position="314"/>
        <end position="317"/>
    </location>
    <ligand>
        <name>CTP</name>
        <dbReference type="ChEBI" id="CHEBI:37563"/>
    </ligand>
</feature>
<dbReference type="GO" id="GO:0010181">
    <property type="term" value="F:FMN binding"/>
    <property type="evidence" value="ECO:0007669"/>
    <property type="project" value="UniProtKB-UniRule"/>
</dbReference>
<keyword evidence="2 3" id="KW-0456">Lyase</keyword>
<dbReference type="SUPFAM" id="SSF52507">
    <property type="entry name" value="Homo-oligomeric flavin-containing Cys decarboxylases, HFCD"/>
    <property type="match status" value="1"/>
</dbReference>
<dbReference type="HAMAP" id="MF_02225">
    <property type="entry name" value="CoaBC"/>
    <property type="match status" value="1"/>
</dbReference>
<feature type="domain" description="Flavoprotein" evidence="5">
    <location>
        <begin position="12"/>
        <end position="178"/>
    </location>
</feature>